<dbReference type="PANTHER" id="PTHR23089">
    <property type="entry name" value="HISTIDINE TRIAD HIT PROTEIN"/>
    <property type="match status" value="1"/>
</dbReference>
<dbReference type="SUPFAM" id="SSF54197">
    <property type="entry name" value="HIT-like"/>
    <property type="match status" value="1"/>
</dbReference>
<evidence type="ECO:0000313" key="3">
    <source>
        <dbReference type="EMBL" id="CAB4863835.1"/>
    </source>
</evidence>
<dbReference type="PROSITE" id="PS51084">
    <property type="entry name" value="HIT_2"/>
    <property type="match status" value="1"/>
</dbReference>
<evidence type="ECO:0000313" key="4">
    <source>
        <dbReference type="EMBL" id="CAB5027472.1"/>
    </source>
</evidence>
<name>A0A6J6ZTB2_9ZZZZ</name>
<sequence length="119" mass="12833">MSQEQDCLFCGILAGTIPSEVIYENDDVIAFRDVAPQAPTHVLVVPRRHVENAGTLTEEDADLVGALILGAQRVAELEGIENPDRGYRLVMNVGADAMNSVPHLHLHVLGGRALTWPPG</sequence>
<dbReference type="EMBL" id="CAFBPM010000013">
    <property type="protein sequence ID" value="CAB5027472.1"/>
    <property type="molecule type" value="Genomic_DNA"/>
</dbReference>
<dbReference type="CDD" id="cd01276">
    <property type="entry name" value="PKCI_related"/>
    <property type="match status" value="1"/>
</dbReference>
<dbReference type="AlphaFoldDB" id="A0A6J6ZTB2"/>
<gene>
    <name evidence="2" type="ORF">UFOPK3164_00603</name>
    <name evidence="3" type="ORF">UFOPK3427_00363</name>
    <name evidence="4" type="ORF">UFOPK4112_01332</name>
</gene>
<dbReference type="Gene3D" id="3.30.428.10">
    <property type="entry name" value="HIT-like"/>
    <property type="match status" value="1"/>
</dbReference>
<organism evidence="2">
    <name type="scientific">freshwater metagenome</name>
    <dbReference type="NCBI Taxonomy" id="449393"/>
    <lineage>
        <taxon>unclassified sequences</taxon>
        <taxon>metagenomes</taxon>
        <taxon>ecological metagenomes</taxon>
    </lineage>
</organism>
<feature type="domain" description="HIT" evidence="1">
    <location>
        <begin position="8"/>
        <end position="119"/>
    </location>
</feature>
<dbReference type="InterPro" id="IPR001310">
    <property type="entry name" value="Histidine_triad_HIT"/>
</dbReference>
<dbReference type="InterPro" id="IPR036265">
    <property type="entry name" value="HIT-like_sf"/>
</dbReference>
<dbReference type="PRINTS" id="PR00332">
    <property type="entry name" value="HISTRIAD"/>
</dbReference>
<accession>A0A6J6ZTB2</accession>
<dbReference type="Pfam" id="PF01230">
    <property type="entry name" value="HIT"/>
    <property type="match status" value="1"/>
</dbReference>
<dbReference type="EMBL" id="CAFBLT010000001">
    <property type="protein sequence ID" value="CAB4863835.1"/>
    <property type="molecule type" value="Genomic_DNA"/>
</dbReference>
<dbReference type="GO" id="GO:0003824">
    <property type="term" value="F:catalytic activity"/>
    <property type="evidence" value="ECO:0007669"/>
    <property type="project" value="InterPro"/>
</dbReference>
<evidence type="ECO:0000259" key="1">
    <source>
        <dbReference type="PROSITE" id="PS51084"/>
    </source>
</evidence>
<proteinExistence type="predicted"/>
<dbReference type="EMBL" id="CAFABE010000019">
    <property type="protein sequence ID" value="CAB4823748.1"/>
    <property type="molecule type" value="Genomic_DNA"/>
</dbReference>
<evidence type="ECO:0000313" key="2">
    <source>
        <dbReference type="EMBL" id="CAB4823748.1"/>
    </source>
</evidence>
<reference evidence="2" key="1">
    <citation type="submission" date="2020-05" db="EMBL/GenBank/DDBJ databases">
        <authorList>
            <person name="Chiriac C."/>
            <person name="Salcher M."/>
            <person name="Ghai R."/>
            <person name="Kavagutti S V."/>
        </authorList>
    </citation>
    <scope>NUCLEOTIDE SEQUENCE</scope>
</reference>
<dbReference type="InterPro" id="IPR011146">
    <property type="entry name" value="HIT-like"/>
</dbReference>
<protein>
    <submittedName>
        <fullName evidence="2">Unannotated protein</fullName>
    </submittedName>
</protein>